<keyword evidence="3" id="KW-0285">Flavoprotein</keyword>
<evidence type="ECO:0000256" key="2">
    <source>
        <dbReference type="ARBA" id="ARBA00007118"/>
    </source>
</evidence>
<comment type="cofactor">
    <cofactor evidence="1">
        <name>FMN</name>
        <dbReference type="ChEBI" id="CHEBI:58210"/>
    </cofactor>
</comment>
<reference evidence="10" key="3">
    <citation type="submission" date="2017-10" db="EMBL/GenBank/DDBJ databases">
        <authorList>
            <person name="Frank J."/>
        </authorList>
    </citation>
    <scope>NUCLEOTIDE SEQUENCE [LARGE SCALE GENOMIC DNA]</scope>
</reference>
<protein>
    <submittedName>
        <fullName evidence="8">Putative NADH dehydrogenase/NAD(P)H nitroreductase</fullName>
        <ecNumber evidence="8">1.-.-.-</ecNumber>
    </submittedName>
</protein>
<dbReference type="EC" id="1.-.-.-" evidence="8"/>
<evidence type="ECO:0000313" key="7">
    <source>
        <dbReference type="EMBL" id="CAJ74518.1"/>
    </source>
</evidence>
<dbReference type="PANTHER" id="PTHR43673:SF2">
    <property type="entry name" value="NITROREDUCTASE"/>
    <property type="match status" value="1"/>
</dbReference>
<evidence type="ECO:0000256" key="4">
    <source>
        <dbReference type="ARBA" id="ARBA00022643"/>
    </source>
</evidence>
<dbReference type="InterPro" id="IPR029479">
    <property type="entry name" value="Nitroreductase"/>
</dbReference>
<proteinExistence type="inferred from homology"/>
<dbReference type="PANTHER" id="PTHR43673">
    <property type="entry name" value="NAD(P)H NITROREDUCTASE YDGI-RELATED"/>
    <property type="match status" value="1"/>
</dbReference>
<gene>
    <name evidence="8" type="ORF">KsCSTR_22390</name>
    <name evidence="9" type="ORF">KSMBR1_0161</name>
    <name evidence="7" type="ORF">kuste3755</name>
</gene>
<evidence type="ECO:0000256" key="3">
    <source>
        <dbReference type="ARBA" id="ARBA00022630"/>
    </source>
</evidence>
<evidence type="ECO:0000256" key="1">
    <source>
        <dbReference type="ARBA" id="ARBA00001917"/>
    </source>
</evidence>
<dbReference type="EMBL" id="CP049055">
    <property type="protein sequence ID" value="QII11618.1"/>
    <property type="molecule type" value="Genomic_DNA"/>
</dbReference>
<accession>Q1Q3C3</accession>
<evidence type="ECO:0000313" key="9">
    <source>
        <dbReference type="EMBL" id="SOH02681.1"/>
    </source>
</evidence>
<reference evidence="8 11" key="5">
    <citation type="submission" date="2020-02" db="EMBL/GenBank/DDBJ databases">
        <title>Newly sequenced genome of strain CSTR1 showed variability in Candidatus Kuenenia stuttgartiensis genomes.</title>
        <authorList>
            <person name="Ding C."/>
            <person name="Adrian L."/>
        </authorList>
    </citation>
    <scope>NUCLEOTIDE SEQUENCE [LARGE SCALE GENOMIC DNA]</scope>
    <source>
        <strain evidence="8 11">CSTR1</strain>
    </source>
</reference>
<reference evidence="7" key="2">
    <citation type="submission" date="2006-01" db="EMBL/GenBank/DDBJ databases">
        <authorList>
            <person name="Genoscope"/>
        </authorList>
    </citation>
    <scope>NUCLEOTIDE SEQUENCE</scope>
</reference>
<evidence type="ECO:0000313" key="11">
    <source>
        <dbReference type="Proteomes" id="UP000501926"/>
    </source>
</evidence>
<evidence type="ECO:0000313" key="8">
    <source>
        <dbReference type="EMBL" id="QII11618.1"/>
    </source>
</evidence>
<dbReference type="OrthoDB" id="9812105at2"/>
<feature type="domain" description="Nitroreductase" evidence="6">
    <location>
        <begin position="8"/>
        <end position="68"/>
    </location>
</feature>
<reference evidence="7" key="1">
    <citation type="journal article" date="2006" name="Nature">
        <title>Deciphering the evolution and metabolism of an anammox bacterium from a community genome.</title>
        <authorList>
            <person name="Strous M."/>
            <person name="Pelletier E."/>
            <person name="Mangenot S."/>
            <person name="Rattei T."/>
            <person name="Lehner A."/>
            <person name="Taylor M.W."/>
            <person name="Horn M."/>
            <person name="Daims H."/>
            <person name="Bartol-Mavel D."/>
            <person name="Wincker P."/>
            <person name="Barbe V."/>
            <person name="Fonknechten N."/>
            <person name="Vallenet D."/>
            <person name="Segurens B."/>
            <person name="Schenowitz-Truong C."/>
            <person name="Medigue C."/>
            <person name="Collingro A."/>
            <person name="Snel B."/>
            <person name="Dutilh B.E."/>
            <person name="OpDenCamp H.J.M."/>
            <person name="vanDerDrift C."/>
            <person name="Cirpus I."/>
            <person name="vanDePas-Schoonen K.T."/>
            <person name="Harhangi H.R."/>
            <person name="vanNiftrik L."/>
            <person name="Schmid M."/>
            <person name="Keltjens J."/>
            <person name="vanDeVossenberg J."/>
            <person name="Kartal B."/>
            <person name="Meier H."/>
            <person name="Frishman D."/>
            <person name="Huynen M.A."/>
            <person name="Mewes H."/>
            <person name="Weissenbach J."/>
            <person name="Jetten M.S.M."/>
            <person name="Wagner M."/>
            <person name="LePaslier D."/>
        </authorList>
    </citation>
    <scope>NUCLEOTIDE SEQUENCE</scope>
</reference>
<keyword evidence="4" id="KW-0288">FMN</keyword>
<dbReference type="CDD" id="cd20609">
    <property type="entry name" value="nitroreductase"/>
    <property type="match status" value="1"/>
</dbReference>
<keyword evidence="10" id="KW-1185">Reference proteome</keyword>
<organism evidence="7">
    <name type="scientific">Kuenenia stuttgartiensis</name>
    <dbReference type="NCBI Taxonomy" id="174633"/>
    <lineage>
        <taxon>Bacteria</taxon>
        <taxon>Pseudomonadati</taxon>
        <taxon>Planctomycetota</taxon>
        <taxon>Candidatus Brocadiia</taxon>
        <taxon>Candidatus Brocadiales</taxon>
        <taxon>Candidatus Brocadiaceae</taxon>
        <taxon>Candidatus Kuenenia</taxon>
    </lineage>
</organism>
<dbReference type="SUPFAM" id="SSF55469">
    <property type="entry name" value="FMN-dependent nitroreductase-like"/>
    <property type="match status" value="1"/>
</dbReference>
<dbReference type="Proteomes" id="UP000501926">
    <property type="component" value="Chromosome"/>
</dbReference>
<dbReference type="InterPro" id="IPR000415">
    <property type="entry name" value="Nitroreductase-like"/>
</dbReference>
<dbReference type="Proteomes" id="UP000221734">
    <property type="component" value="Chromosome Kuenenia_stuttgartiensis_MBR1"/>
</dbReference>
<dbReference type="GO" id="GO:0016491">
    <property type="term" value="F:oxidoreductase activity"/>
    <property type="evidence" value="ECO:0007669"/>
    <property type="project" value="UniProtKB-KW"/>
</dbReference>
<dbReference type="RefSeq" id="WP_099323621.1">
    <property type="nucleotide sequence ID" value="NZ_CP049055.1"/>
</dbReference>
<evidence type="ECO:0000313" key="10">
    <source>
        <dbReference type="Proteomes" id="UP000221734"/>
    </source>
</evidence>
<dbReference type="Pfam" id="PF00881">
    <property type="entry name" value="Nitroreductase"/>
    <property type="match status" value="1"/>
</dbReference>
<reference evidence="9" key="4">
    <citation type="submission" date="2017-10" db="EMBL/GenBank/DDBJ databases">
        <authorList>
            <person name="Banno H."/>
            <person name="Chua N.-H."/>
        </authorList>
    </citation>
    <scope>NUCLEOTIDE SEQUENCE [LARGE SCALE GENOMIC DNA]</scope>
    <source>
        <strain evidence="9">Kuenenia_mbr1_ru-nijmegen</strain>
    </source>
</reference>
<evidence type="ECO:0000256" key="5">
    <source>
        <dbReference type="ARBA" id="ARBA00023002"/>
    </source>
</evidence>
<dbReference type="AlphaFoldDB" id="Q1Q3C3"/>
<evidence type="ECO:0000259" key="6">
    <source>
        <dbReference type="Pfam" id="PF00881"/>
    </source>
</evidence>
<sequence>MNIYNIMKERRSVRSYKKESVPEEKLERILEAARNAPSAANRQPVCFFVIKNENVKKQLKEAYSEEWFYTAPVIIGVCSIPEVAWKRGDGKNYADIDAAIAMDHLILAATEEGLATCWVAAFKISVVKSVLHLPPGIEPVAFTPLGYPEIMPDPTHRKSLKELTKYI</sequence>
<dbReference type="EMBL" id="CT573071">
    <property type="protein sequence ID" value="CAJ74518.1"/>
    <property type="molecule type" value="Genomic_DNA"/>
</dbReference>
<dbReference type="EMBL" id="LT934425">
    <property type="protein sequence ID" value="SOH02681.1"/>
    <property type="molecule type" value="Genomic_DNA"/>
</dbReference>
<comment type="similarity">
    <text evidence="2">Belongs to the nitroreductase family.</text>
</comment>
<keyword evidence="5 8" id="KW-0560">Oxidoreductase</keyword>
<dbReference type="Gene3D" id="3.40.109.10">
    <property type="entry name" value="NADH Oxidase"/>
    <property type="match status" value="1"/>
</dbReference>
<name>Q1Q3C3_KUEST</name>
<dbReference type="KEGG" id="kst:KSMBR1_0161"/>